<gene>
    <name evidence="2" type="ORF">CVE23_07690</name>
</gene>
<dbReference type="Proteomes" id="UP000231901">
    <property type="component" value="Chromosome"/>
</dbReference>
<evidence type="ECO:0000313" key="3">
    <source>
        <dbReference type="Proteomes" id="UP000231901"/>
    </source>
</evidence>
<feature type="transmembrane region" description="Helical" evidence="1">
    <location>
        <begin position="110"/>
        <end position="132"/>
    </location>
</feature>
<dbReference type="KEGG" id="dfn:CVE23_07690"/>
<feature type="transmembrane region" description="Helical" evidence="1">
    <location>
        <begin position="20"/>
        <end position="44"/>
    </location>
</feature>
<feature type="transmembrane region" description="Helical" evidence="1">
    <location>
        <begin position="299"/>
        <end position="323"/>
    </location>
</feature>
<keyword evidence="1" id="KW-0472">Membrane</keyword>
<feature type="transmembrane region" description="Helical" evidence="1">
    <location>
        <begin position="56"/>
        <end position="77"/>
    </location>
</feature>
<keyword evidence="1" id="KW-0812">Transmembrane</keyword>
<proteinExistence type="predicted"/>
<feature type="transmembrane region" description="Helical" evidence="1">
    <location>
        <begin position="225"/>
        <end position="244"/>
    </location>
</feature>
<evidence type="ECO:0000313" key="2">
    <source>
        <dbReference type="EMBL" id="ATZ93863.1"/>
    </source>
</evidence>
<feature type="transmembrane region" description="Helical" evidence="1">
    <location>
        <begin position="138"/>
        <end position="159"/>
    </location>
</feature>
<dbReference type="AlphaFoldDB" id="A0A2K8QK24"/>
<dbReference type="EMBL" id="CP025003">
    <property type="protein sequence ID" value="ATZ93863.1"/>
    <property type="molecule type" value="Genomic_DNA"/>
</dbReference>
<keyword evidence="1" id="KW-1133">Transmembrane helix</keyword>
<keyword evidence="3" id="KW-1185">Reference proteome</keyword>
<accession>A0A2K8QK24</accession>
<feature type="transmembrane region" description="Helical" evidence="1">
    <location>
        <begin position="272"/>
        <end position="293"/>
    </location>
</feature>
<evidence type="ECO:0000256" key="1">
    <source>
        <dbReference type="SAM" id="Phobius"/>
    </source>
</evidence>
<sequence>MVVFLEMFMDSVMRQGIINFRLSIAVFIRVAIELAIFFIIFFLSAASDDADKGMHFILFCVFFPMIAVFSITVELMLEEISRLTGTVPSLPLAQASLPVNNRPARLWARLAIAAVMISIPVMIISSVIYHTVSMRYKAIPLLAIGSLFWGVFLSILLIYKTFIPRVKQWYQQQMLAGKRNENKAFSDEHLVVNYFIPWVIIAMLTVGFISWKYYHQQTNLDVETIAFGCGGTAWIISIWITHIAKKQAVIDTRIGMLHFDDEDELDEWSMYFILHAFSAAVVASIFIIVKYFPFTITNMFSVIALEIVVAAIAAIIGVIIGMLRGRTEVLSKK</sequence>
<protein>
    <submittedName>
        <fullName evidence="2">Uncharacterized protein</fullName>
    </submittedName>
</protein>
<reference evidence="3" key="1">
    <citation type="journal article" date="2018" name="Genome Announc.">
        <title>Complete genome sequence of a Dickeya fangzhongdai type strain causing bleeding canker of pear tree trunks.</title>
        <authorList>
            <person name="Zhao Y."/>
            <person name="Tian Y."/>
            <person name="Li X."/>
            <person name="Hu B."/>
        </authorList>
    </citation>
    <scope>NUCLEOTIDE SEQUENCE [LARGE SCALE GENOMIC DNA]</scope>
    <source>
        <strain evidence="3">DSM 101947</strain>
    </source>
</reference>
<name>A0A2K8QK24_9GAMM</name>
<feature type="transmembrane region" description="Helical" evidence="1">
    <location>
        <begin position="191"/>
        <end position="213"/>
    </location>
</feature>
<organism evidence="2 3">
    <name type="scientific">Dickeya fangzhongdai</name>
    <dbReference type="NCBI Taxonomy" id="1778540"/>
    <lineage>
        <taxon>Bacteria</taxon>
        <taxon>Pseudomonadati</taxon>
        <taxon>Pseudomonadota</taxon>
        <taxon>Gammaproteobacteria</taxon>
        <taxon>Enterobacterales</taxon>
        <taxon>Pectobacteriaceae</taxon>
        <taxon>Dickeya</taxon>
    </lineage>
</organism>